<dbReference type="Pfam" id="PF03114">
    <property type="entry name" value="BAR"/>
    <property type="match status" value="1"/>
</dbReference>
<dbReference type="SUPFAM" id="SSF103657">
    <property type="entry name" value="BAR/IMD domain-like"/>
    <property type="match status" value="1"/>
</dbReference>
<dbReference type="SMART" id="SM00721">
    <property type="entry name" value="BAR"/>
    <property type="match status" value="1"/>
</dbReference>
<name>A0AA43TU58_9LECA</name>
<feature type="domain" description="BAR" evidence="2">
    <location>
        <begin position="19"/>
        <end position="241"/>
    </location>
</feature>
<organism evidence="3 4">
    <name type="scientific">Ramalina farinacea</name>
    <dbReference type="NCBI Taxonomy" id="258253"/>
    <lineage>
        <taxon>Eukaryota</taxon>
        <taxon>Fungi</taxon>
        <taxon>Dikarya</taxon>
        <taxon>Ascomycota</taxon>
        <taxon>Pezizomycotina</taxon>
        <taxon>Lecanoromycetes</taxon>
        <taxon>OSLEUM clade</taxon>
        <taxon>Lecanoromycetidae</taxon>
        <taxon>Lecanorales</taxon>
        <taxon>Lecanorineae</taxon>
        <taxon>Ramalinaceae</taxon>
        <taxon>Ramalina</taxon>
    </lineage>
</organism>
<feature type="compositionally biased region" description="Pro residues" evidence="1">
    <location>
        <begin position="391"/>
        <end position="410"/>
    </location>
</feature>
<dbReference type="EMBL" id="JAPUFD010000015">
    <property type="protein sequence ID" value="MDI1491656.1"/>
    <property type="molecule type" value="Genomic_DNA"/>
</dbReference>
<evidence type="ECO:0000256" key="1">
    <source>
        <dbReference type="SAM" id="MobiDB-lite"/>
    </source>
</evidence>
<keyword evidence="4" id="KW-1185">Reference proteome</keyword>
<reference evidence="3" key="1">
    <citation type="journal article" date="2023" name="Genome Biol. Evol.">
        <title>First Whole Genome Sequence and Flow Cytometry Genome Size Data for the Lichen-Forming Fungus Ramalina farinacea (Ascomycota).</title>
        <authorList>
            <person name="Llewellyn T."/>
            <person name="Mian S."/>
            <person name="Hill R."/>
            <person name="Leitch I.J."/>
            <person name="Gaya E."/>
        </authorList>
    </citation>
    <scope>NUCLEOTIDE SEQUENCE</scope>
    <source>
        <strain evidence="3">LIQ254RAFAR</strain>
    </source>
</reference>
<proteinExistence type="predicted"/>
<dbReference type="PROSITE" id="PS51021">
    <property type="entry name" value="BAR"/>
    <property type="match status" value="1"/>
</dbReference>
<dbReference type="Gene3D" id="1.20.1270.60">
    <property type="entry name" value="Arfaptin homology (AH) domain/BAR domain"/>
    <property type="match status" value="1"/>
</dbReference>
<feature type="compositionally biased region" description="Polar residues" evidence="1">
    <location>
        <begin position="306"/>
        <end position="322"/>
    </location>
</feature>
<evidence type="ECO:0000313" key="3">
    <source>
        <dbReference type="EMBL" id="MDI1491656.1"/>
    </source>
</evidence>
<dbReference type="GO" id="GO:0005737">
    <property type="term" value="C:cytoplasm"/>
    <property type="evidence" value="ECO:0007669"/>
    <property type="project" value="InterPro"/>
</dbReference>
<protein>
    <recommendedName>
        <fullName evidence="2">BAR domain-containing protein</fullName>
    </recommendedName>
</protein>
<gene>
    <name evidence="3" type="ORF">OHK93_002865</name>
</gene>
<evidence type="ECO:0000313" key="4">
    <source>
        <dbReference type="Proteomes" id="UP001161017"/>
    </source>
</evidence>
<feature type="compositionally biased region" description="Polar residues" evidence="1">
    <location>
        <begin position="364"/>
        <end position="384"/>
    </location>
</feature>
<evidence type="ECO:0000259" key="2">
    <source>
        <dbReference type="PROSITE" id="PS51021"/>
    </source>
</evidence>
<dbReference type="InterPro" id="IPR027267">
    <property type="entry name" value="AH/BAR_dom_sf"/>
</dbReference>
<dbReference type="Proteomes" id="UP001161017">
    <property type="component" value="Unassembled WGS sequence"/>
</dbReference>
<comment type="caution">
    <text evidence="3">The sequence shown here is derived from an EMBL/GenBank/DDBJ whole genome shotgun (WGS) entry which is preliminary data.</text>
</comment>
<feature type="region of interest" description="Disordered" evidence="1">
    <location>
        <begin position="267"/>
        <end position="416"/>
    </location>
</feature>
<sequence length="416" mass="47058">MNVNMNVNKKLGRFKQWAGERMGGEVKTDTSDDFKSLEVEMGLRQNGFEKMQKSMAAYVKSLSKRNEGDDKEKSLPVANLGSIMVKHGEDFEDDNVFGKCLQGLGTTNERIGRIQETYVQDASTSWLDSLERSNVQMKEYNAARKKLESRRLAYDTAAAKMDKLKKDDFKVEEEHRSAKEKYEYSVIEVRQRMDDIKEAEADSIADLQSFLDAELKYHDRCKEALMLLKEKWPQTTLQDEACSRKTSRHDDYEDEFAAPKPVARPTIKATRTASNNFALDNGTRPGAQRASTFEGPRQLQRDVSPFVSQPMSRVPSDSVTVQSHRDRLRPMTNRNENQDVFGDGSDSSALYDSPERPYKERSASPATSLGSVMSRNPSYSNLNPARNGKKVPPPPPPPRSKKPPPPPPSNHKPLLY</sequence>
<accession>A0AA43TU58</accession>
<feature type="compositionally biased region" description="Polar residues" evidence="1">
    <location>
        <begin position="269"/>
        <end position="278"/>
    </location>
</feature>
<dbReference type="InterPro" id="IPR004148">
    <property type="entry name" value="BAR_dom"/>
</dbReference>
<dbReference type="AlphaFoldDB" id="A0AA43TU58"/>
<feature type="compositionally biased region" description="Basic and acidic residues" evidence="1">
    <location>
        <begin position="353"/>
        <end position="362"/>
    </location>
</feature>